<dbReference type="SUPFAM" id="SSF53448">
    <property type="entry name" value="Nucleotide-diphospho-sugar transferases"/>
    <property type="match status" value="1"/>
</dbReference>
<dbReference type="Proteomes" id="UP000049455">
    <property type="component" value="Unassembled WGS sequence"/>
</dbReference>
<protein>
    <submittedName>
        <fullName evidence="2">Putative glycosyl transferase</fullName>
    </submittedName>
</protein>
<sequence length="308" mass="33262">MPQTNEVVVVLCTHNGAPWLRAQLDSIAAQTLPPARVIVSDDGSTDATRDVVRNFAGDWTGEVELHAGPGTGFAANFLSVLARVPETGDLVALSDQDDVWHPDKLARARAAVASAGDRPALHGGATRVCDTDLTPLRLSRITRVPLGFRHALTQNFAGGNTMVLNAPARALVQAAIRRDVSVPVHDWFLYQLVSGAGGRVTFDTEPCLDYRQHEANQIGDAAGGRALAHRLRRMARGDYRVWTDANLAALHAVRDLLTEENRARLDAVMRGRDGGLPARIGLMRRPGLYRQGILGQLGLAGALALRRF</sequence>
<organism evidence="2 3">
    <name type="scientific">Jannaschia seosinensis</name>
    <dbReference type="NCBI Taxonomy" id="313367"/>
    <lineage>
        <taxon>Bacteria</taxon>
        <taxon>Pseudomonadati</taxon>
        <taxon>Pseudomonadota</taxon>
        <taxon>Alphaproteobacteria</taxon>
        <taxon>Rhodobacterales</taxon>
        <taxon>Roseobacteraceae</taxon>
        <taxon>Jannaschia</taxon>
    </lineage>
</organism>
<dbReference type="EMBL" id="CYPR01000070">
    <property type="protein sequence ID" value="CUH36760.1"/>
    <property type="molecule type" value="Genomic_DNA"/>
</dbReference>
<accession>A0A0M7B8J0</accession>
<evidence type="ECO:0000313" key="3">
    <source>
        <dbReference type="Proteomes" id="UP000049455"/>
    </source>
</evidence>
<dbReference type="STRING" id="313367.JSE7799_01234"/>
<keyword evidence="2" id="KW-0808">Transferase</keyword>
<dbReference type="RefSeq" id="WP_055662848.1">
    <property type="nucleotide sequence ID" value="NZ_CYPR01000070.1"/>
</dbReference>
<dbReference type="OrthoDB" id="9802649at2"/>
<dbReference type="InterPro" id="IPR050834">
    <property type="entry name" value="Glycosyltransf_2"/>
</dbReference>
<dbReference type="PANTHER" id="PTHR43685:SF2">
    <property type="entry name" value="GLYCOSYLTRANSFERASE 2-LIKE DOMAIN-CONTAINING PROTEIN"/>
    <property type="match status" value="1"/>
</dbReference>
<dbReference type="GO" id="GO:0016740">
    <property type="term" value="F:transferase activity"/>
    <property type="evidence" value="ECO:0007669"/>
    <property type="project" value="UniProtKB-KW"/>
</dbReference>
<dbReference type="InterPro" id="IPR001173">
    <property type="entry name" value="Glyco_trans_2-like"/>
</dbReference>
<reference evidence="2 3" key="1">
    <citation type="submission" date="2015-09" db="EMBL/GenBank/DDBJ databases">
        <authorList>
            <person name="Jackson K.R."/>
            <person name="Lunt B.L."/>
            <person name="Fisher J.N.B."/>
            <person name="Gardner A.V."/>
            <person name="Bailey M.E."/>
            <person name="Deus L.M."/>
            <person name="Earl A.S."/>
            <person name="Gibby P.D."/>
            <person name="Hartmann K.A."/>
            <person name="Liu J.E."/>
            <person name="Manci A.M."/>
            <person name="Nielsen D.A."/>
            <person name="Solomon M.B."/>
            <person name="Breakwell D.P."/>
            <person name="Burnett S.H."/>
            <person name="Grose J.H."/>
        </authorList>
    </citation>
    <scope>NUCLEOTIDE SEQUENCE [LARGE SCALE GENOMIC DNA]</scope>
    <source>
        <strain evidence="2 3">CECT 7799</strain>
    </source>
</reference>
<dbReference type="Gene3D" id="3.90.550.10">
    <property type="entry name" value="Spore Coat Polysaccharide Biosynthesis Protein SpsA, Chain A"/>
    <property type="match status" value="1"/>
</dbReference>
<name>A0A0M7B8J0_9RHOB</name>
<gene>
    <name evidence="2" type="ORF">JSE7799_01234</name>
</gene>
<evidence type="ECO:0000259" key="1">
    <source>
        <dbReference type="Pfam" id="PF00535"/>
    </source>
</evidence>
<dbReference type="AlphaFoldDB" id="A0A0M7B8J0"/>
<feature type="domain" description="Glycosyltransferase 2-like" evidence="1">
    <location>
        <begin position="9"/>
        <end position="115"/>
    </location>
</feature>
<dbReference type="Pfam" id="PF00535">
    <property type="entry name" value="Glycos_transf_2"/>
    <property type="match status" value="1"/>
</dbReference>
<dbReference type="PANTHER" id="PTHR43685">
    <property type="entry name" value="GLYCOSYLTRANSFERASE"/>
    <property type="match status" value="1"/>
</dbReference>
<keyword evidence="3" id="KW-1185">Reference proteome</keyword>
<proteinExistence type="predicted"/>
<dbReference type="InterPro" id="IPR029044">
    <property type="entry name" value="Nucleotide-diphossugar_trans"/>
</dbReference>
<evidence type="ECO:0000313" key="2">
    <source>
        <dbReference type="EMBL" id="CUH36760.1"/>
    </source>
</evidence>